<protein>
    <submittedName>
        <fullName evidence="1">Uncharacterized protein</fullName>
    </submittedName>
</protein>
<accession>A0ACC1SRK5</accession>
<sequence>MSLLRLPPETLKQIFDHIGSSFFRQDLGRLTICKEWFEFAGPALFKCTTLSQETLRRLIYSSVTKTPSPLKDSLETLDLELGGYQAFISTLRRQQNPQESIALNAPAPNEALRHNPVEIWIKVLDNDLTQLATIAQKSRRLRILRIRAWNSPSPDPLDRPQDYLSVPTMQALLSMENLSVLALDLSVGFLDSSGENGSHICPAIGVLLRTLRTLHLRMHSICPDVLKPPHPDDSLRLSVAAINLSLTTDLPGITSAAHSSRCGSAGGGLLQLKADMMEAAEALAERMTSPKTLRILTHSLPSFEIQSLDVLTGKTMILDDDMAWGEDGKTVEEDSEPESELLDDDFGGFLDDDE</sequence>
<proteinExistence type="predicted"/>
<reference evidence="1" key="1">
    <citation type="submission" date="2022-08" db="EMBL/GenBank/DDBJ databases">
        <title>Genome Sequence of Fusarium decemcellulare.</title>
        <authorList>
            <person name="Buettner E."/>
        </authorList>
    </citation>
    <scope>NUCLEOTIDE SEQUENCE</scope>
    <source>
        <strain evidence="1">Babe19</strain>
    </source>
</reference>
<dbReference type="Proteomes" id="UP001148629">
    <property type="component" value="Unassembled WGS sequence"/>
</dbReference>
<organism evidence="1 2">
    <name type="scientific">Fusarium decemcellulare</name>
    <dbReference type="NCBI Taxonomy" id="57161"/>
    <lineage>
        <taxon>Eukaryota</taxon>
        <taxon>Fungi</taxon>
        <taxon>Dikarya</taxon>
        <taxon>Ascomycota</taxon>
        <taxon>Pezizomycotina</taxon>
        <taxon>Sordariomycetes</taxon>
        <taxon>Hypocreomycetidae</taxon>
        <taxon>Hypocreales</taxon>
        <taxon>Nectriaceae</taxon>
        <taxon>Fusarium</taxon>
        <taxon>Fusarium decemcellulare species complex</taxon>
    </lineage>
</organism>
<evidence type="ECO:0000313" key="2">
    <source>
        <dbReference type="Proteomes" id="UP001148629"/>
    </source>
</evidence>
<gene>
    <name evidence="1" type="ORF">NM208_g2753</name>
</gene>
<evidence type="ECO:0000313" key="1">
    <source>
        <dbReference type="EMBL" id="KAJ3544978.1"/>
    </source>
</evidence>
<keyword evidence="2" id="KW-1185">Reference proteome</keyword>
<dbReference type="EMBL" id="JANRMS010000170">
    <property type="protein sequence ID" value="KAJ3544978.1"/>
    <property type="molecule type" value="Genomic_DNA"/>
</dbReference>
<comment type="caution">
    <text evidence="1">The sequence shown here is derived from an EMBL/GenBank/DDBJ whole genome shotgun (WGS) entry which is preliminary data.</text>
</comment>
<name>A0ACC1SRK5_9HYPO</name>